<dbReference type="Proteomes" id="UP001150603">
    <property type="component" value="Unassembled WGS sequence"/>
</dbReference>
<name>A0ACC1JDD0_9FUNG</name>
<gene>
    <name evidence="1" type="ORF">FBU59_001695</name>
</gene>
<comment type="caution">
    <text evidence="1">The sequence shown here is derived from an EMBL/GenBank/DDBJ whole genome shotgun (WGS) entry which is preliminary data.</text>
</comment>
<reference evidence="1" key="1">
    <citation type="submission" date="2022-07" db="EMBL/GenBank/DDBJ databases">
        <title>Phylogenomic reconstructions and comparative analyses of Kickxellomycotina fungi.</title>
        <authorList>
            <person name="Reynolds N.K."/>
            <person name="Stajich J.E."/>
            <person name="Barry K."/>
            <person name="Grigoriev I.V."/>
            <person name="Crous P."/>
            <person name="Smith M.E."/>
        </authorList>
    </citation>
    <scope>NUCLEOTIDE SEQUENCE</scope>
    <source>
        <strain evidence="1">NRRL 5244</strain>
    </source>
</reference>
<sequence length="304" mass="34267">MNPDSPRIPTRKLRKLELYRIRGAFPWRLFKMSKGVVDLSGLASLAMEFIRTFDEQASFPGEGNDIIFGSLQTLKICGSGFAYLDLYAFFLDNPITELDITEDPVHYGCIDFRIIESIRKLRVGHPNGYPQVSKYSVAAIEPLFESLSVAEEAAIDSLLFPVPEIIQWVNLRSLHLLVSIADTACMASLLCQLPSLQELSVVSYSMDRGDAEDMMFVDQSVSFENVDEMVDPDGTFPINESLSKLSIYAYTEFDSFGLYCLVCRLPNVVRLGVNYQFVAKMDVLLSYFDKVDRYVTVHPSIGKQ</sequence>
<keyword evidence="2" id="KW-1185">Reference proteome</keyword>
<accession>A0ACC1JDD0</accession>
<proteinExistence type="predicted"/>
<dbReference type="EMBL" id="JANBPW010000806">
    <property type="protein sequence ID" value="KAJ1948221.1"/>
    <property type="molecule type" value="Genomic_DNA"/>
</dbReference>
<protein>
    <submittedName>
        <fullName evidence="1">Uncharacterized protein</fullName>
    </submittedName>
</protein>
<evidence type="ECO:0000313" key="1">
    <source>
        <dbReference type="EMBL" id="KAJ1948221.1"/>
    </source>
</evidence>
<evidence type="ECO:0000313" key="2">
    <source>
        <dbReference type="Proteomes" id="UP001150603"/>
    </source>
</evidence>
<organism evidence="1 2">
    <name type="scientific">Linderina macrospora</name>
    <dbReference type="NCBI Taxonomy" id="4868"/>
    <lineage>
        <taxon>Eukaryota</taxon>
        <taxon>Fungi</taxon>
        <taxon>Fungi incertae sedis</taxon>
        <taxon>Zoopagomycota</taxon>
        <taxon>Kickxellomycotina</taxon>
        <taxon>Kickxellomycetes</taxon>
        <taxon>Kickxellales</taxon>
        <taxon>Kickxellaceae</taxon>
        <taxon>Linderina</taxon>
    </lineage>
</organism>